<reference evidence="1 2" key="2">
    <citation type="journal article" date="2022" name="Mol. Ecol. Resour.">
        <title>The genomes of chicory, endive, great burdock and yacon provide insights into Asteraceae paleo-polyploidization history and plant inulin production.</title>
        <authorList>
            <person name="Fan W."/>
            <person name="Wang S."/>
            <person name="Wang H."/>
            <person name="Wang A."/>
            <person name="Jiang F."/>
            <person name="Liu H."/>
            <person name="Zhao H."/>
            <person name="Xu D."/>
            <person name="Zhang Y."/>
        </authorList>
    </citation>
    <scope>NUCLEOTIDE SEQUENCE [LARGE SCALE GENOMIC DNA]</scope>
    <source>
        <strain evidence="2">cv. Yunnan</strain>
        <tissue evidence="1">Leaves</tissue>
    </source>
</reference>
<keyword evidence="2" id="KW-1185">Reference proteome</keyword>
<dbReference type="Proteomes" id="UP001056120">
    <property type="component" value="Linkage Group LG29"/>
</dbReference>
<name>A0ACB8XZU4_9ASTR</name>
<dbReference type="EMBL" id="CM042046">
    <property type="protein sequence ID" value="KAI3677259.1"/>
    <property type="molecule type" value="Genomic_DNA"/>
</dbReference>
<reference evidence="2" key="1">
    <citation type="journal article" date="2022" name="Mol. Ecol. Resour.">
        <title>The genomes of chicory, endive, great burdock and yacon provide insights into Asteraceae palaeo-polyploidization history and plant inulin production.</title>
        <authorList>
            <person name="Fan W."/>
            <person name="Wang S."/>
            <person name="Wang H."/>
            <person name="Wang A."/>
            <person name="Jiang F."/>
            <person name="Liu H."/>
            <person name="Zhao H."/>
            <person name="Xu D."/>
            <person name="Zhang Y."/>
        </authorList>
    </citation>
    <scope>NUCLEOTIDE SEQUENCE [LARGE SCALE GENOMIC DNA]</scope>
    <source>
        <strain evidence="2">cv. Yunnan</strain>
    </source>
</reference>
<proteinExistence type="predicted"/>
<evidence type="ECO:0000313" key="2">
    <source>
        <dbReference type="Proteomes" id="UP001056120"/>
    </source>
</evidence>
<gene>
    <name evidence="1" type="ORF">L1987_86882</name>
</gene>
<comment type="caution">
    <text evidence="1">The sequence shown here is derived from an EMBL/GenBank/DDBJ whole genome shotgun (WGS) entry which is preliminary data.</text>
</comment>
<organism evidence="1 2">
    <name type="scientific">Smallanthus sonchifolius</name>
    <dbReference type="NCBI Taxonomy" id="185202"/>
    <lineage>
        <taxon>Eukaryota</taxon>
        <taxon>Viridiplantae</taxon>
        <taxon>Streptophyta</taxon>
        <taxon>Embryophyta</taxon>
        <taxon>Tracheophyta</taxon>
        <taxon>Spermatophyta</taxon>
        <taxon>Magnoliopsida</taxon>
        <taxon>eudicotyledons</taxon>
        <taxon>Gunneridae</taxon>
        <taxon>Pentapetalae</taxon>
        <taxon>asterids</taxon>
        <taxon>campanulids</taxon>
        <taxon>Asterales</taxon>
        <taxon>Asteraceae</taxon>
        <taxon>Asteroideae</taxon>
        <taxon>Heliantheae alliance</taxon>
        <taxon>Millerieae</taxon>
        <taxon>Smallanthus</taxon>
    </lineage>
</organism>
<sequence>MPWVGLYVGVASLICTLAMAADAILAIWQWKLWFPNKFFTLNASTITLIAIAMKLPVDLTTDIESCEFNVEDAKILGIFFLVTMLANFLPSLGLMDDREVLTNTLALCILTITIAVNIGIQVLTDQELHFYLGILPIFVFIFVWPFSVALTVSASRKKLEYRYKESQRLVSSYQEKRFSSKGLRSYVKKYWMMTETRNPQFVIACSAVSSSFGVICLFLSITSVLNLVFSIKSYVDHGCNASDYKWTLGKIDIVQTIGIVVGSIAPIFRCLSSVGHYNLSKEWSKNHLNVFRVEKHWVEMLQQWKHSHSCLKMFQKIVNTPSSNASSEIKEYSMYVVQIEEDAKLTDRILRNTLRYITRLLKASEEKEPRNLMVLLEKSTGFNGVVEFENEQVQPLYEEETHNCWSLVLVTLTSIAIALPNIAPRHVKLLLSCMREGLQICHHHAIEKRGDNIRNAAELLGKSKKILKILKARQLPDMDIDSRAYINKWRVLAKSQESPNDAMPWVGLFFTLNASTITLIAIAMKLLVDLTTNICEATEVFANPCVIRYSKLSSINFLVTMLANFLPSLGLMDDTELLINIVALSILVITIAVNIGIQYYTKVLFLLVDTLPIFMFSFICSFSVALTVSTSRKKLEHRYRESQQLVSSHEEKMFSSKGLRSYVKKYWMMTETRNPQFVIACSSVSTAFAAICLYLSLISVDIFIRSMEYNWDSTSDYMWSLKIIFIVQSIGVVVGSIAPFFRCSHLLVITVSPLNGA</sequence>
<accession>A0ACB8XZU4</accession>
<protein>
    <submittedName>
        <fullName evidence="1">Uncharacterized protein</fullName>
    </submittedName>
</protein>
<evidence type="ECO:0000313" key="1">
    <source>
        <dbReference type="EMBL" id="KAI3677259.1"/>
    </source>
</evidence>